<dbReference type="EMBL" id="JARKHS020029677">
    <property type="protein sequence ID" value="KAK8762937.1"/>
    <property type="molecule type" value="Genomic_DNA"/>
</dbReference>
<protein>
    <submittedName>
        <fullName evidence="2">Uncharacterized protein</fullName>
    </submittedName>
</protein>
<dbReference type="InterPro" id="IPR002347">
    <property type="entry name" value="SDR_fam"/>
</dbReference>
<dbReference type="PRINTS" id="PR00081">
    <property type="entry name" value="GDHRDH"/>
</dbReference>
<dbReference type="InterPro" id="IPR020904">
    <property type="entry name" value="Sc_DH/Rdtase_CS"/>
</dbReference>
<dbReference type="InterPro" id="IPR036291">
    <property type="entry name" value="NAD(P)-bd_dom_sf"/>
</dbReference>
<sequence length="540" mass="61036">MDIMRDVEVEEAFVSVKRELGSRGCGNGIGFALAKRLSTEGFLVFAGCRDSKCKGAKELSRLKNIRVLQMDVSRDEEVEDAFATIDRELGLNALWSVVANAGVRTDGLLEWHTMDSIVKIFNVNVFGTLRVIKKFLPMLKRSKGRVIVMNSPLGHVTIPMEVPYCMTKHALVSMVDGFRRECQGKGVDFINMEPSAYKTQITANFGDPDLVEQDLLRQPPDVRADYSTEAVQRWLQFPKILFDIINRDNLDEVVDPIVLAIREADPDTCYVSPWRLGAKELSQLKNIRVLQLDVTRDEEVEEAFSIVKRELGSRVLWSVVANAGVRNDGLLEWMTMDSIIKVFNVNVFGTLRVTKKFLPMLKKSKGRMIVISSPFGHFTMPLGVAYCMTKHALVSMVDGLRRECRGKGVDFINIEPAAYKTRMTANLGDPGLVQQDWQQQSAEVTAHYSKAEIRRWSRLPRLIYDIIERENLEEVVDQIMLAIRETDPKTCYISPWLFGNFMSHVPRILPTELADLAIGTIVTRVPFVLRLAGYGAKKSK</sequence>
<dbReference type="SUPFAM" id="SSF51735">
    <property type="entry name" value="NAD(P)-binding Rossmann-fold domains"/>
    <property type="match status" value="2"/>
</dbReference>
<keyword evidence="1" id="KW-0560">Oxidoreductase</keyword>
<gene>
    <name evidence="2" type="ORF">V5799_034451</name>
</gene>
<organism evidence="2 3">
    <name type="scientific">Amblyomma americanum</name>
    <name type="common">Lone star tick</name>
    <dbReference type="NCBI Taxonomy" id="6943"/>
    <lineage>
        <taxon>Eukaryota</taxon>
        <taxon>Metazoa</taxon>
        <taxon>Ecdysozoa</taxon>
        <taxon>Arthropoda</taxon>
        <taxon>Chelicerata</taxon>
        <taxon>Arachnida</taxon>
        <taxon>Acari</taxon>
        <taxon>Parasitiformes</taxon>
        <taxon>Ixodida</taxon>
        <taxon>Ixodoidea</taxon>
        <taxon>Ixodidae</taxon>
        <taxon>Amblyomminae</taxon>
        <taxon>Amblyomma</taxon>
    </lineage>
</organism>
<evidence type="ECO:0000313" key="3">
    <source>
        <dbReference type="Proteomes" id="UP001321473"/>
    </source>
</evidence>
<keyword evidence="3" id="KW-1185">Reference proteome</keyword>
<dbReference type="GO" id="GO:0008202">
    <property type="term" value="P:steroid metabolic process"/>
    <property type="evidence" value="ECO:0007669"/>
    <property type="project" value="TreeGrafter"/>
</dbReference>
<dbReference type="AlphaFoldDB" id="A0AAQ4DKE7"/>
<dbReference type="GO" id="GO:0016491">
    <property type="term" value="F:oxidoreductase activity"/>
    <property type="evidence" value="ECO:0007669"/>
    <property type="project" value="UniProtKB-KW"/>
</dbReference>
<accession>A0AAQ4DKE7</accession>
<comment type="caution">
    <text evidence="2">The sequence shown here is derived from an EMBL/GenBank/DDBJ whole genome shotgun (WGS) entry which is preliminary data.</text>
</comment>
<dbReference type="Gene3D" id="3.40.50.720">
    <property type="entry name" value="NAD(P)-binding Rossmann-like Domain"/>
    <property type="match status" value="2"/>
</dbReference>
<dbReference type="PANTHER" id="PTHR43313">
    <property type="entry name" value="SHORT-CHAIN DEHYDROGENASE/REDUCTASE FAMILY 9C"/>
    <property type="match status" value="1"/>
</dbReference>
<dbReference type="PROSITE" id="PS00061">
    <property type="entry name" value="ADH_SHORT"/>
    <property type="match status" value="2"/>
</dbReference>
<dbReference type="Pfam" id="PF00106">
    <property type="entry name" value="adh_short"/>
    <property type="match status" value="2"/>
</dbReference>
<evidence type="ECO:0000256" key="1">
    <source>
        <dbReference type="ARBA" id="ARBA00023002"/>
    </source>
</evidence>
<evidence type="ECO:0000313" key="2">
    <source>
        <dbReference type="EMBL" id="KAK8762937.1"/>
    </source>
</evidence>
<dbReference type="PANTHER" id="PTHR43313:SF36">
    <property type="entry name" value="D-BETA-HYDROXYBUTYRATE DEHYDROGENASE, MITOCHONDRIAL"/>
    <property type="match status" value="1"/>
</dbReference>
<dbReference type="Proteomes" id="UP001321473">
    <property type="component" value="Unassembled WGS sequence"/>
</dbReference>
<name>A0AAQ4DKE7_AMBAM</name>
<proteinExistence type="predicted"/>
<reference evidence="2 3" key="1">
    <citation type="journal article" date="2023" name="Arcadia Sci">
        <title>De novo assembly of a long-read Amblyomma americanum tick genome.</title>
        <authorList>
            <person name="Chou S."/>
            <person name="Poskanzer K.E."/>
            <person name="Rollins M."/>
            <person name="Thuy-Boun P.S."/>
        </authorList>
    </citation>
    <scope>NUCLEOTIDE SEQUENCE [LARGE SCALE GENOMIC DNA]</scope>
    <source>
        <strain evidence="2">F_SG_1</strain>
        <tissue evidence="2">Salivary glands</tissue>
    </source>
</reference>